<dbReference type="AlphaFoldDB" id="E9DYS3"/>
<dbReference type="Proteomes" id="UP000002499">
    <property type="component" value="Unassembled WGS sequence"/>
</dbReference>
<evidence type="ECO:0000313" key="3">
    <source>
        <dbReference type="EMBL" id="EFY91100.1"/>
    </source>
</evidence>
<dbReference type="GeneID" id="19247082"/>
<dbReference type="InParanoid" id="E9DYS3"/>
<dbReference type="RefSeq" id="XP_007809111.1">
    <property type="nucleotide sequence ID" value="XM_007810920.1"/>
</dbReference>
<dbReference type="EMBL" id="GL698484">
    <property type="protein sequence ID" value="EFY91100.1"/>
    <property type="molecule type" value="Genomic_DNA"/>
</dbReference>
<evidence type="ECO:0000313" key="4">
    <source>
        <dbReference type="Proteomes" id="UP000002499"/>
    </source>
</evidence>
<keyword evidence="2" id="KW-0472">Membrane</keyword>
<protein>
    <submittedName>
        <fullName evidence="3">Uncharacterized protein</fullName>
    </submittedName>
</protein>
<reference evidence="3 4" key="1">
    <citation type="journal article" date="2011" name="PLoS Genet.">
        <title>Genome sequencing and comparative transcriptomics of the model entomopathogenic fungi Metarhizium anisopliae and M. acridum.</title>
        <authorList>
            <person name="Gao Q."/>
            <person name="Jin K."/>
            <person name="Ying S.H."/>
            <person name="Zhang Y."/>
            <person name="Xiao G."/>
            <person name="Shang Y."/>
            <person name="Duan Z."/>
            <person name="Hu X."/>
            <person name="Xie X.Q."/>
            <person name="Zhou G."/>
            <person name="Peng G."/>
            <person name="Luo Z."/>
            <person name="Huang W."/>
            <person name="Wang B."/>
            <person name="Fang W."/>
            <person name="Wang S."/>
            <person name="Zhong Y."/>
            <person name="Ma L.J."/>
            <person name="St Leger R.J."/>
            <person name="Zhao G.P."/>
            <person name="Pei Y."/>
            <person name="Feng M.G."/>
            <person name="Xia Y."/>
            <person name="Wang C."/>
        </authorList>
    </citation>
    <scope>NUCLEOTIDE SEQUENCE [LARGE SCALE GENOMIC DNA]</scope>
    <source>
        <strain evidence="3 4">CQMa 102</strain>
    </source>
</reference>
<feature type="transmembrane region" description="Helical" evidence="2">
    <location>
        <begin position="32"/>
        <end position="53"/>
    </location>
</feature>
<feature type="region of interest" description="Disordered" evidence="1">
    <location>
        <begin position="59"/>
        <end position="100"/>
    </location>
</feature>
<proteinExistence type="predicted"/>
<organism evidence="4">
    <name type="scientific">Metarhizium acridum (strain CQMa 102)</name>
    <dbReference type="NCBI Taxonomy" id="655827"/>
    <lineage>
        <taxon>Eukaryota</taxon>
        <taxon>Fungi</taxon>
        <taxon>Dikarya</taxon>
        <taxon>Ascomycota</taxon>
        <taxon>Pezizomycotina</taxon>
        <taxon>Sordariomycetes</taxon>
        <taxon>Hypocreomycetidae</taxon>
        <taxon>Hypocreales</taxon>
        <taxon>Clavicipitaceae</taxon>
        <taxon>Metarhizium</taxon>
    </lineage>
</organism>
<name>E9DYS3_METAQ</name>
<accession>E9DYS3</accession>
<keyword evidence="2" id="KW-1133">Transmembrane helix</keyword>
<dbReference type="KEGG" id="maw:19247082"/>
<gene>
    <name evidence="3" type="ORF">MAC_02771</name>
</gene>
<keyword evidence="4" id="KW-1185">Reference proteome</keyword>
<evidence type="ECO:0000256" key="2">
    <source>
        <dbReference type="SAM" id="Phobius"/>
    </source>
</evidence>
<dbReference type="HOGENOM" id="CLU_2306735_0_0_1"/>
<evidence type="ECO:0000256" key="1">
    <source>
        <dbReference type="SAM" id="MobiDB-lite"/>
    </source>
</evidence>
<keyword evidence="2" id="KW-0812">Transmembrane</keyword>
<sequence length="100" mass="10458">MGPRTHTIRIPDHRDDCELGVSDANDNNAVKIGAGLGVPLGVIAIGAIAALPFMRRGKRAGASTNHQELANKGGQEKAQDNLAAGPTAGTRRPRERNTPV</sequence>
<dbReference type="STRING" id="655827.E9DYS3"/>